<keyword evidence="4 8" id="KW-1133">Transmembrane helix</keyword>
<feature type="transmembrane region" description="Helical" evidence="8">
    <location>
        <begin position="362"/>
        <end position="382"/>
    </location>
</feature>
<evidence type="ECO:0000256" key="7">
    <source>
        <dbReference type="SAM" id="MobiDB-lite"/>
    </source>
</evidence>
<dbReference type="GO" id="GO:0005783">
    <property type="term" value="C:endoplasmic reticulum"/>
    <property type="evidence" value="ECO:0007669"/>
    <property type="project" value="TreeGrafter"/>
</dbReference>
<evidence type="ECO:0000256" key="4">
    <source>
        <dbReference type="ARBA" id="ARBA00022989"/>
    </source>
</evidence>
<proteinExistence type="predicted"/>
<feature type="compositionally biased region" description="Low complexity" evidence="7">
    <location>
        <begin position="465"/>
        <end position="480"/>
    </location>
</feature>
<comment type="caution">
    <text evidence="9">The sequence shown here is derived from an EMBL/GenBank/DDBJ whole genome shotgun (WGS) entry which is preliminary data.</text>
</comment>
<evidence type="ECO:0000256" key="5">
    <source>
        <dbReference type="ARBA" id="ARBA00023136"/>
    </source>
</evidence>
<evidence type="ECO:0000256" key="3">
    <source>
        <dbReference type="ARBA" id="ARBA00022692"/>
    </source>
</evidence>
<dbReference type="InterPro" id="IPR049941">
    <property type="entry name" value="LPLAT_7/PORCN-like"/>
</dbReference>
<feature type="region of interest" description="Disordered" evidence="7">
    <location>
        <begin position="461"/>
        <end position="506"/>
    </location>
</feature>
<dbReference type="InterPro" id="IPR004299">
    <property type="entry name" value="MBOAT_fam"/>
</dbReference>
<dbReference type="GO" id="GO:0008654">
    <property type="term" value="P:phospholipid biosynthetic process"/>
    <property type="evidence" value="ECO:0007669"/>
    <property type="project" value="TreeGrafter"/>
</dbReference>
<dbReference type="GO" id="GO:0016020">
    <property type="term" value="C:membrane"/>
    <property type="evidence" value="ECO:0007669"/>
    <property type="project" value="UniProtKB-SubCell"/>
</dbReference>
<dbReference type="EMBL" id="JALJOQ010000012">
    <property type="protein sequence ID" value="KAK9810978.1"/>
    <property type="molecule type" value="Genomic_DNA"/>
</dbReference>
<protein>
    <submittedName>
        <fullName evidence="9">Uncharacterized protein</fullName>
    </submittedName>
</protein>
<dbReference type="Proteomes" id="UP001465755">
    <property type="component" value="Unassembled WGS sequence"/>
</dbReference>
<keyword evidence="10" id="KW-1185">Reference proteome</keyword>
<keyword evidence="5 8" id="KW-0472">Membrane</keyword>
<evidence type="ECO:0000256" key="6">
    <source>
        <dbReference type="ARBA" id="ARBA00023315"/>
    </source>
</evidence>
<keyword evidence="6" id="KW-0012">Acyltransferase</keyword>
<feature type="transmembrane region" description="Helical" evidence="8">
    <location>
        <begin position="26"/>
        <end position="46"/>
    </location>
</feature>
<comment type="subcellular location">
    <subcellularLocation>
        <location evidence="1">Membrane</location>
        <topology evidence="1">Multi-pass membrane protein</topology>
    </subcellularLocation>
</comment>
<dbReference type="GO" id="GO:0016746">
    <property type="term" value="F:acyltransferase activity"/>
    <property type="evidence" value="ECO:0007669"/>
    <property type="project" value="UniProtKB-KW"/>
</dbReference>
<reference evidence="9 10" key="1">
    <citation type="journal article" date="2024" name="Nat. Commun.">
        <title>Phylogenomics reveals the evolutionary origins of lichenization in chlorophyte algae.</title>
        <authorList>
            <person name="Puginier C."/>
            <person name="Libourel C."/>
            <person name="Otte J."/>
            <person name="Skaloud P."/>
            <person name="Haon M."/>
            <person name="Grisel S."/>
            <person name="Petersen M."/>
            <person name="Berrin J.G."/>
            <person name="Delaux P.M."/>
            <person name="Dal Grande F."/>
            <person name="Keller J."/>
        </authorList>
    </citation>
    <scope>NUCLEOTIDE SEQUENCE [LARGE SCALE GENOMIC DNA]</scope>
    <source>
        <strain evidence="9 10">SAG 2036</strain>
    </source>
</reference>
<feature type="transmembrane region" description="Helical" evidence="8">
    <location>
        <begin position="403"/>
        <end position="428"/>
    </location>
</feature>
<sequence length="506" mass="56753">MVYANPIPVSQWETDLAFSLGQTVSMLRFAIAFFASVPIGAGLRLIKDPKARHIYSVTTGLALVYFPFGNGIVLAVLPSLLTYVAMWRIREYASTLAWLVDFTYLIGCHVTAASGTAWKQGRLDFTGAQMVLTLKLISLASCYQDGLRKDEELTEYQRKMKLERMPSLLEYLSYVFASGNLLAGPNFEMADYLKFIEGRGPWAPNASRPVPSSWQPGLVRLAKAMLCLGIHMSLVPYFSPLTLEADSFYEYSLWRRLLIMYAAGTVARYKYYFAWAISEAGLIMSGFCFNGYAENGASDAKWDRYSNTRIRKVELCTSAAELAAHWNICTGSFLRQYVYVRLTPKGRKPPFRAMLLTQIVSGIWHGLFPGYAMFFVGSAFMFDSAKIIYRYELSSKYPWLRTFVPWLVLKWIYTALCLNFLASAFLLLDFWPSLRVWRSVHFIPLFLMGAVMLTNIVNPPRKPKSGQSKSASSSPTKDASVVSAKERSPDLGKAAAAAAQGSLKAE</sequence>
<dbReference type="GO" id="GO:0030258">
    <property type="term" value="P:lipid modification"/>
    <property type="evidence" value="ECO:0007669"/>
    <property type="project" value="TreeGrafter"/>
</dbReference>
<feature type="transmembrane region" description="Helical" evidence="8">
    <location>
        <begin position="440"/>
        <end position="457"/>
    </location>
</feature>
<dbReference type="PANTHER" id="PTHR13906">
    <property type="entry name" value="PORCUPINE"/>
    <property type="match status" value="1"/>
</dbReference>
<keyword evidence="2" id="KW-0808">Transferase</keyword>
<evidence type="ECO:0000256" key="1">
    <source>
        <dbReference type="ARBA" id="ARBA00004141"/>
    </source>
</evidence>
<evidence type="ECO:0000313" key="9">
    <source>
        <dbReference type="EMBL" id="KAK9810978.1"/>
    </source>
</evidence>
<name>A0AAW1PM72_9CHLO</name>
<organism evidence="9 10">
    <name type="scientific">Symbiochloris irregularis</name>
    <dbReference type="NCBI Taxonomy" id="706552"/>
    <lineage>
        <taxon>Eukaryota</taxon>
        <taxon>Viridiplantae</taxon>
        <taxon>Chlorophyta</taxon>
        <taxon>core chlorophytes</taxon>
        <taxon>Trebouxiophyceae</taxon>
        <taxon>Trebouxiales</taxon>
        <taxon>Trebouxiaceae</taxon>
        <taxon>Symbiochloris</taxon>
    </lineage>
</organism>
<dbReference type="GO" id="GO:0019432">
    <property type="term" value="P:triglyceride biosynthetic process"/>
    <property type="evidence" value="ECO:0007669"/>
    <property type="project" value="TreeGrafter"/>
</dbReference>
<gene>
    <name evidence="9" type="ORF">WJX73_003119</name>
</gene>
<dbReference type="PANTHER" id="PTHR13906:SF4">
    <property type="entry name" value="LYSOPHOSPHOLIPID ACYLTRANSFERASE 6"/>
    <property type="match status" value="1"/>
</dbReference>
<evidence type="ECO:0000313" key="10">
    <source>
        <dbReference type="Proteomes" id="UP001465755"/>
    </source>
</evidence>
<dbReference type="AlphaFoldDB" id="A0AAW1PM72"/>
<dbReference type="Pfam" id="PF03062">
    <property type="entry name" value="MBOAT"/>
    <property type="match status" value="1"/>
</dbReference>
<keyword evidence="3 8" id="KW-0812">Transmembrane</keyword>
<evidence type="ECO:0000256" key="2">
    <source>
        <dbReference type="ARBA" id="ARBA00022679"/>
    </source>
</evidence>
<evidence type="ECO:0000256" key="8">
    <source>
        <dbReference type="SAM" id="Phobius"/>
    </source>
</evidence>
<accession>A0AAW1PM72</accession>
<feature type="transmembrane region" description="Helical" evidence="8">
    <location>
        <begin position="92"/>
        <end position="112"/>
    </location>
</feature>
<feature type="transmembrane region" description="Helical" evidence="8">
    <location>
        <begin position="58"/>
        <end position="86"/>
    </location>
</feature>